<proteinExistence type="inferred from homology"/>
<dbReference type="InterPro" id="IPR020583">
    <property type="entry name" value="Inositol_monoP_metal-BS"/>
</dbReference>
<evidence type="ECO:0000256" key="7">
    <source>
        <dbReference type="ARBA" id="ARBA00022814"/>
    </source>
</evidence>
<evidence type="ECO:0000256" key="3">
    <source>
        <dbReference type="ARBA" id="ARBA00009759"/>
    </source>
</evidence>
<accession>A0A370DHQ4</accession>
<dbReference type="AlphaFoldDB" id="A0A370DHQ4"/>
<keyword evidence="7" id="KW-0804">Transcription</keyword>
<evidence type="ECO:0000256" key="1">
    <source>
        <dbReference type="ARBA" id="ARBA00001033"/>
    </source>
</evidence>
<feature type="binding site" evidence="11">
    <location>
        <position position="211"/>
    </location>
    <ligand>
        <name>Mg(2+)</name>
        <dbReference type="ChEBI" id="CHEBI:18420"/>
        <label>1</label>
        <note>catalytic</note>
    </ligand>
</feature>
<reference evidence="12 13" key="1">
    <citation type="journal article" date="2018" name="ISME J.">
        <title>Endosymbiont genomes yield clues of tubeworm success.</title>
        <authorList>
            <person name="Li Y."/>
            <person name="Liles M.R."/>
            <person name="Halanych K.M."/>
        </authorList>
    </citation>
    <scope>NUCLEOTIDE SEQUENCE [LARGE SCALE GENOMIC DNA]</scope>
    <source>
        <strain evidence="12">A1464</strain>
    </source>
</reference>
<dbReference type="GO" id="GO:0006020">
    <property type="term" value="P:inositol metabolic process"/>
    <property type="evidence" value="ECO:0007669"/>
    <property type="project" value="TreeGrafter"/>
</dbReference>
<dbReference type="GO" id="GO:0046872">
    <property type="term" value="F:metal ion binding"/>
    <property type="evidence" value="ECO:0007669"/>
    <property type="project" value="UniProtKB-KW"/>
</dbReference>
<evidence type="ECO:0000313" key="12">
    <source>
        <dbReference type="EMBL" id="RDH84432.1"/>
    </source>
</evidence>
<dbReference type="InterPro" id="IPR000760">
    <property type="entry name" value="Inositol_monophosphatase-like"/>
</dbReference>
<feature type="binding site" evidence="11">
    <location>
        <position position="87"/>
    </location>
    <ligand>
        <name>Mg(2+)</name>
        <dbReference type="ChEBI" id="CHEBI:18420"/>
        <label>1</label>
        <note>catalytic</note>
    </ligand>
</feature>
<comment type="caution">
    <text evidence="12">The sequence shown here is derived from an EMBL/GenBank/DDBJ whole genome shotgun (WGS) entry which is preliminary data.</text>
</comment>
<dbReference type="PANTHER" id="PTHR20854:SF4">
    <property type="entry name" value="INOSITOL-1-MONOPHOSPHATASE-RELATED"/>
    <property type="match status" value="1"/>
</dbReference>
<evidence type="ECO:0000256" key="11">
    <source>
        <dbReference type="PIRSR" id="PIRSR600760-2"/>
    </source>
</evidence>
<evidence type="ECO:0000256" key="5">
    <source>
        <dbReference type="ARBA" id="ARBA00022723"/>
    </source>
</evidence>
<dbReference type="PROSITE" id="PS00629">
    <property type="entry name" value="IMP_1"/>
    <property type="match status" value="1"/>
</dbReference>
<dbReference type="SUPFAM" id="SSF56655">
    <property type="entry name" value="Carbohydrate phosphatase"/>
    <property type="match status" value="1"/>
</dbReference>
<feature type="binding site" evidence="11">
    <location>
        <position position="90"/>
    </location>
    <ligand>
        <name>Mg(2+)</name>
        <dbReference type="ChEBI" id="CHEBI:18420"/>
        <label>2</label>
    </ligand>
</feature>
<name>A0A370DHQ4_9GAMM</name>
<keyword evidence="7" id="KW-0805">Transcription regulation</keyword>
<dbReference type="EMBL" id="QFXC01000007">
    <property type="protein sequence ID" value="RDH84432.1"/>
    <property type="molecule type" value="Genomic_DNA"/>
</dbReference>
<keyword evidence="8 11" id="KW-0460">Magnesium</keyword>
<keyword evidence="7" id="KW-0889">Transcription antitermination</keyword>
<keyword evidence="13" id="KW-1185">Reference proteome</keyword>
<dbReference type="EC" id="3.1.3.25" evidence="4"/>
<dbReference type="PRINTS" id="PR00377">
    <property type="entry name" value="IMPHPHTASES"/>
</dbReference>
<evidence type="ECO:0000256" key="8">
    <source>
        <dbReference type="ARBA" id="ARBA00022842"/>
    </source>
</evidence>
<evidence type="ECO:0000256" key="6">
    <source>
        <dbReference type="ARBA" id="ARBA00022801"/>
    </source>
</evidence>
<dbReference type="Pfam" id="PF00459">
    <property type="entry name" value="Inositol_P"/>
    <property type="match status" value="1"/>
</dbReference>
<feature type="binding site" evidence="11">
    <location>
        <position position="65"/>
    </location>
    <ligand>
        <name>Mg(2+)</name>
        <dbReference type="ChEBI" id="CHEBI:18420"/>
        <label>1</label>
        <note>catalytic</note>
    </ligand>
</feature>
<dbReference type="FunFam" id="3.30.540.10:FF:000003">
    <property type="entry name" value="Inositol-1-monophosphatase"/>
    <property type="match status" value="1"/>
</dbReference>
<gene>
    <name evidence="12" type="ORF">DIZ80_02845</name>
</gene>
<evidence type="ECO:0000313" key="13">
    <source>
        <dbReference type="Proteomes" id="UP000254266"/>
    </source>
</evidence>
<keyword evidence="6" id="KW-0378">Hydrolase</keyword>
<protein>
    <recommendedName>
        <fullName evidence="9">Nus factor SuhB</fullName>
        <ecNumber evidence="4">3.1.3.25</ecNumber>
    </recommendedName>
    <alternativeName>
        <fullName evidence="10">Inositol-1-monophosphatase</fullName>
    </alternativeName>
</protein>
<dbReference type="Proteomes" id="UP000254266">
    <property type="component" value="Unassembled WGS sequence"/>
</dbReference>
<dbReference type="Gene3D" id="3.40.190.80">
    <property type="match status" value="1"/>
</dbReference>
<dbReference type="Gene3D" id="3.30.540.10">
    <property type="entry name" value="Fructose-1,6-Bisphosphatase, subunit A, domain 1"/>
    <property type="match status" value="1"/>
</dbReference>
<evidence type="ECO:0000256" key="2">
    <source>
        <dbReference type="ARBA" id="ARBA00001946"/>
    </source>
</evidence>
<comment type="catalytic activity">
    <reaction evidence="1">
        <text>a myo-inositol phosphate + H2O = myo-inositol + phosphate</text>
        <dbReference type="Rhea" id="RHEA:24056"/>
        <dbReference type="ChEBI" id="CHEBI:15377"/>
        <dbReference type="ChEBI" id="CHEBI:17268"/>
        <dbReference type="ChEBI" id="CHEBI:43474"/>
        <dbReference type="ChEBI" id="CHEBI:84139"/>
        <dbReference type="EC" id="3.1.3.25"/>
    </reaction>
</comment>
<evidence type="ECO:0000256" key="9">
    <source>
        <dbReference type="ARBA" id="ARBA00023884"/>
    </source>
</evidence>
<evidence type="ECO:0000256" key="10">
    <source>
        <dbReference type="ARBA" id="ARBA00030730"/>
    </source>
</evidence>
<comment type="cofactor">
    <cofactor evidence="2 11">
        <name>Mg(2+)</name>
        <dbReference type="ChEBI" id="CHEBI:18420"/>
    </cofactor>
</comment>
<feature type="binding site" evidence="11">
    <location>
        <position position="89"/>
    </location>
    <ligand>
        <name>Mg(2+)</name>
        <dbReference type="ChEBI" id="CHEBI:18420"/>
        <label>1</label>
        <note>catalytic</note>
    </ligand>
</feature>
<organism evidence="12 13">
    <name type="scientific">endosymbiont of Galathealinum brachiosum</name>
    <dbReference type="NCBI Taxonomy" id="2200906"/>
    <lineage>
        <taxon>Bacteria</taxon>
        <taxon>Pseudomonadati</taxon>
        <taxon>Pseudomonadota</taxon>
        <taxon>Gammaproteobacteria</taxon>
        <taxon>sulfur-oxidizing symbionts</taxon>
    </lineage>
</organism>
<sequence>MKDILNKLEEIIKRNAAEQIMPRYNQVAYSFKSDGSLVTEADSEMQKAMIESLQQQWPEYVVLGEEMTEAEQQLQLDTAVDGLWILDPLDGTSNFASGIPVFSVSIALVLNNEVVLGVIYDPNRNEIFSAIKGQGARLNGQPLVSHTERETLNQCTAQIDFKRLTPDMRVCLSREHPYASQRNFGSGALDWCWLAAGRCQINIHGGQKLWDYVAGQLILSEAGGCAKTFGGDAVFKKTLDSRSVMAAVNLSLFKQLQKYLTSMECRK</sequence>
<dbReference type="GO" id="GO:0031564">
    <property type="term" value="P:transcription antitermination"/>
    <property type="evidence" value="ECO:0007669"/>
    <property type="project" value="UniProtKB-KW"/>
</dbReference>
<evidence type="ECO:0000256" key="4">
    <source>
        <dbReference type="ARBA" id="ARBA00013106"/>
    </source>
</evidence>
<dbReference type="PANTHER" id="PTHR20854">
    <property type="entry name" value="INOSITOL MONOPHOSPHATASE"/>
    <property type="match status" value="1"/>
</dbReference>
<dbReference type="GO" id="GO:0007165">
    <property type="term" value="P:signal transduction"/>
    <property type="evidence" value="ECO:0007669"/>
    <property type="project" value="TreeGrafter"/>
</dbReference>
<keyword evidence="5 11" id="KW-0479">Metal-binding</keyword>
<dbReference type="GO" id="GO:0008934">
    <property type="term" value="F:inositol monophosphate 1-phosphatase activity"/>
    <property type="evidence" value="ECO:0007669"/>
    <property type="project" value="TreeGrafter"/>
</dbReference>
<comment type="similarity">
    <text evidence="3">Belongs to the inositol monophosphatase superfamily.</text>
</comment>